<dbReference type="RefSeq" id="WP_378268105.1">
    <property type="nucleotide sequence ID" value="NZ_JBHUKR010000016.1"/>
</dbReference>
<evidence type="ECO:0000256" key="1">
    <source>
        <dbReference type="ARBA" id="ARBA00022801"/>
    </source>
</evidence>
<dbReference type="Pfam" id="PF12697">
    <property type="entry name" value="Abhydrolase_6"/>
    <property type="match status" value="1"/>
</dbReference>
<feature type="domain" description="AB hydrolase-1" evidence="2">
    <location>
        <begin position="25"/>
        <end position="251"/>
    </location>
</feature>
<evidence type="ECO:0000313" key="4">
    <source>
        <dbReference type="Proteomes" id="UP001597417"/>
    </source>
</evidence>
<reference evidence="4" key="1">
    <citation type="journal article" date="2019" name="Int. J. Syst. Evol. Microbiol.">
        <title>The Global Catalogue of Microorganisms (GCM) 10K type strain sequencing project: providing services to taxonomists for standard genome sequencing and annotation.</title>
        <authorList>
            <consortium name="The Broad Institute Genomics Platform"/>
            <consortium name="The Broad Institute Genome Sequencing Center for Infectious Disease"/>
            <person name="Wu L."/>
            <person name="Ma J."/>
        </authorList>
    </citation>
    <scope>NUCLEOTIDE SEQUENCE [LARGE SCALE GENOMIC DNA]</scope>
    <source>
        <strain evidence="4">CGMCC 4.7645</strain>
    </source>
</reference>
<name>A0ABW5G0W6_9PSEU</name>
<organism evidence="3 4">
    <name type="scientific">Amycolatopsis pigmentata</name>
    <dbReference type="NCBI Taxonomy" id="450801"/>
    <lineage>
        <taxon>Bacteria</taxon>
        <taxon>Bacillati</taxon>
        <taxon>Actinomycetota</taxon>
        <taxon>Actinomycetes</taxon>
        <taxon>Pseudonocardiales</taxon>
        <taxon>Pseudonocardiaceae</taxon>
        <taxon>Amycolatopsis</taxon>
    </lineage>
</organism>
<protein>
    <submittedName>
        <fullName evidence="3">Alpha/beta fold hydrolase</fullName>
    </submittedName>
</protein>
<dbReference type="InterPro" id="IPR050266">
    <property type="entry name" value="AB_hydrolase_sf"/>
</dbReference>
<sequence>MKTAAVMLDDADITYDETGHGSSGIVFVPGWCCSRDNFSDILPILAARGWHAVAMDTVGFFGSTTSRDSFTIERAACDLVALVSYLGLTEVVLAGHSGGGAIALEAAHRVRNADVVHVVGIDSLHYLNRYPKQDDAAIEATVASMACDRRAAVEATVHGYWAGNDDRGLIEDTIRQMSSPPQASAIPLFRSVLAWDLDAALSKSPCPVTVLAAATLLEQAAVDRYGERMSIVPVDLGGHFFLRQQPQATAALILQTVGERPQTKPQKKEGQG</sequence>
<accession>A0ABW5G0W6</accession>
<evidence type="ECO:0000313" key="3">
    <source>
        <dbReference type="EMBL" id="MFD2420074.1"/>
    </source>
</evidence>
<dbReference type="SUPFAM" id="SSF53474">
    <property type="entry name" value="alpha/beta-Hydrolases"/>
    <property type="match status" value="1"/>
</dbReference>
<dbReference type="PANTHER" id="PTHR43798">
    <property type="entry name" value="MONOACYLGLYCEROL LIPASE"/>
    <property type="match status" value="1"/>
</dbReference>
<dbReference type="InterPro" id="IPR000073">
    <property type="entry name" value="AB_hydrolase_1"/>
</dbReference>
<keyword evidence="4" id="KW-1185">Reference proteome</keyword>
<comment type="caution">
    <text evidence="3">The sequence shown here is derived from an EMBL/GenBank/DDBJ whole genome shotgun (WGS) entry which is preliminary data.</text>
</comment>
<dbReference type="GO" id="GO:0016787">
    <property type="term" value="F:hydrolase activity"/>
    <property type="evidence" value="ECO:0007669"/>
    <property type="project" value="UniProtKB-KW"/>
</dbReference>
<dbReference type="PANTHER" id="PTHR43798:SF31">
    <property type="entry name" value="AB HYDROLASE SUPERFAMILY PROTEIN YCLE"/>
    <property type="match status" value="1"/>
</dbReference>
<dbReference type="Proteomes" id="UP001597417">
    <property type="component" value="Unassembled WGS sequence"/>
</dbReference>
<evidence type="ECO:0000259" key="2">
    <source>
        <dbReference type="Pfam" id="PF12697"/>
    </source>
</evidence>
<keyword evidence="1 3" id="KW-0378">Hydrolase</keyword>
<dbReference type="Gene3D" id="3.40.50.1820">
    <property type="entry name" value="alpha/beta hydrolase"/>
    <property type="match status" value="1"/>
</dbReference>
<dbReference type="InterPro" id="IPR029058">
    <property type="entry name" value="AB_hydrolase_fold"/>
</dbReference>
<gene>
    <name evidence="3" type="ORF">ACFSXZ_27465</name>
</gene>
<proteinExistence type="predicted"/>
<dbReference type="EMBL" id="JBHUKR010000016">
    <property type="protein sequence ID" value="MFD2420074.1"/>
    <property type="molecule type" value="Genomic_DNA"/>
</dbReference>